<dbReference type="AlphaFoldDB" id="A0A2G8K8R7"/>
<evidence type="ECO:0000256" key="1">
    <source>
        <dbReference type="SAM" id="MobiDB-lite"/>
    </source>
</evidence>
<organism evidence="3 4">
    <name type="scientific">Stichopus japonicus</name>
    <name type="common">Sea cucumber</name>
    <dbReference type="NCBI Taxonomy" id="307972"/>
    <lineage>
        <taxon>Eukaryota</taxon>
        <taxon>Metazoa</taxon>
        <taxon>Echinodermata</taxon>
        <taxon>Eleutherozoa</taxon>
        <taxon>Echinozoa</taxon>
        <taxon>Holothuroidea</taxon>
        <taxon>Aspidochirotacea</taxon>
        <taxon>Aspidochirotida</taxon>
        <taxon>Stichopodidae</taxon>
        <taxon>Apostichopus</taxon>
    </lineage>
</organism>
<feature type="transmembrane region" description="Helical" evidence="2">
    <location>
        <begin position="15"/>
        <end position="34"/>
    </location>
</feature>
<keyword evidence="2" id="KW-1133">Transmembrane helix</keyword>
<comment type="caution">
    <text evidence="3">The sequence shown here is derived from an EMBL/GenBank/DDBJ whole genome shotgun (WGS) entry which is preliminary data.</text>
</comment>
<name>A0A2G8K8R7_STIJA</name>
<keyword evidence="2" id="KW-0812">Transmembrane</keyword>
<reference evidence="3 4" key="1">
    <citation type="journal article" date="2017" name="PLoS Biol.">
        <title>The sea cucumber genome provides insights into morphological evolution and visceral regeneration.</title>
        <authorList>
            <person name="Zhang X."/>
            <person name="Sun L."/>
            <person name="Yuan J."/>
            <person name="Sun Y."/>
            <person name="Gao Y."/>
            <person name="Zhang L."/>
            <person name="Li S."/>
            <person name="Dai H."/>
            <person name="Hamel J.F."/>
            <person name="Liu C."/>
            <person name="Yu Y."/>
            <person name="Liu S."/>
            <person name="Lin W."/>
            <person name="Guo K."/>
            <person name="Jin S."/>
            <person name="Xu P."/>
            <person name="Storey K.B."/>
            <person name="Huan P."/>
            <person name="Zhang T."/>
            <person name="Zhou Y."/>
            <person name="Zhang J."/>
            <person name="Lin C."/>
            <person name="Li X."/>
            <person name="Xing L."/>
            <person name="Huo D."/>
            <person name="Sun M."/>
            <person name="Wang L."/>
            <person name="Mercier A."/>
            <person name="Li F."/>
            <person name="Yang H."/>
            <person name="Xiang J."/>
        </authorList>
    </citation>
    <scope>NUCLEOTIDE SEQUENCE [LARGE SCALE GENOMIC DNA]</scope>
    <source>
        <strain evidence="3">Shaxun</strain>
        <tissue evidence="3">Muscle</tissue>
    </source>
</reference>
<keyword evidence="2" id="KW-0472">Membrane</keyword>
<sequence length="188" mass="21057">MAVKIMLLEVNPHGRSILCAATMWCLFFIMAVLIRNSDLKHRATNKSPSRLRDRVSSSSDSSGGTGEVGLLTLTKDNITIGVQNGVSVVAYNALEFSGKDKQIVTEYLLKNVKDINVRHIQALKDDYPKLEYGCDLTDSRICSAVKKRPQNSFIENEYGAFSRPETHHNIFVRIALVEEPLKRLISSF</sequence>
<feature type="compositionally biased region" description="Low complexity" evidence="1">
    <location>
        <begin position="56"/>
        <end position="65"/>
    </location>
</feature>
<gene>
    <name evidence="3" type="ORF">BSL78_18764</name>
</gene>
<evidence type="ECO:0000256" key="2">
    <source>
        <dbReference type="SAM" id="Phobius"/>
    </source>
</evidence>
<dbReference type="Proteomes" id="UP000230750">
    <property type="component" value="Unassembled WGS sequence"/>
</dbReference>
<dbReference type="EMBL" id="MRZV01000780">
    <property type="protein sequence ID" value="PIK44370.1"/>
    <property type="molecule type" value="Genomic_DNA"/>
</dbReference>
<evidence type="ECO:0000313" key="3">
    <source>
        <dbReference type="EMBL" id="PIK44370.1"/>
    </source>
</evidence>
<accession>A0A2G8K8R7</accession>
<evidence type="ECO:0000313" key="4">
    <source>
        <dbReference type="Proteomes" id="UP000230750"/>
    </source>
</evidence>
<dbReference type="OrthoDB" id="10570749at2759"/>
<proteinExistence type="predicted"/>
<keyword evidence="4" id="KW-1185">Reference proteome</keyword>
<protein>
    <submittedName>
        <fullName evidence="3">Uncharacterized protein</fullName>
    </submittedName>
</protein>
<feature type="region of interest" description="Disordered" evidence="1">
    <location>
        <begin position="44"/>
        <end position="65"/>
    </location>
</feature>